<feature type="domain" description="ProQ/FinO" evidence="5">
    <location>
        <begin position="118"/>
        <end position="227"/>
    </location>
</feature>
<dbReference type="OrthoDB" id="8421419at2"/>
<dbReference type="InterPro" id="IPR023529">
    <property type="entry name" value="ProQ"/>
</dbReference>
<dbReference type="GO" id="GO:0010608">
    <property type="term" value="P:post-transcriptional regulation of gene expression"/>
    <property type="evidence" value="ECO:0007669"/>
    <property type="project" value="InterPro"/>
</dbReference>
<dbReference type="InterPro" id="IPR016103">
    <property type="entry name" value="ProQ/FinO"/>
</dbReference>
<name>A0A7X4W4B4_9GAMM</name>
<feature type="region of interest" description="Disordered" evidence="4">
    <location>
        <begin position="193"/>
        <end position="300"/>
    </location>
</feature>
<dbReference type="EMBL" id="WUTT01000001">
    <property type="protein sequence ID" value="NAW34117.1"/>
    <property type="molecule type" value="Genomic_DNA"/>
</dbReference>
<keyword evidence="7" id="KW-1185">Reference proteome</keyword>
<dbReference type="Pfam" id="PF04352">
    <property type="entry name" value="ProQ"/>
    <property type="match status" value="1"/>
</dbReference>
<dbReference type="GO" id="GO:0033592">
    <property type="term" value="F:RNA strand annealing activity"/>
    <property type="evidence" value="ECO:0007669"/>
    <property type="project" value="InterPro"/>
</dbReference>
<dbReference type="Proteomes" id="UP000487929">
    <property type="component" value="Unassembled WGS sequence"/>
</dbReference>
<proteinExistence type="predicted"/>
<evidence type="ECO:0000256" key="3">
    <source>
        <dbReference type="ARBA" id="ARBA00023186"/>
    </source>
</evidence>
<evidence type="ECO:0000259" key="5">
    <source>
        <dbReference type="SMART" id="SM00945"/>
    </source>
</evidence>
<dbReference type="PANTHER" id="PTHR38106:SF1">
    <property type="entry name" value="RNA CHAPERONE PROQ"/>
    <property type="match status" value="1"/>
</dbReference>
<evidence type="ECO:0000256" key="2">
    <source>
        <dbReference type="ARBA" id="ARBA00022884"/>
    </source>
</evidence>
<dbReference type="PANTHER" id="PTHR38106">
    <property type="entry name" value="RNA CHAPERONE PROQ"/>
    <property type="match status" value="1"/>
</dbReference>
<evidence type="ECO:0000256" key="1">
    <source>
        <dbReference type="ARBA" id="ARBA00022490"/>
    </source>
</evidence>
<reference evidence="6 7" key="1">
    <citation type="submission" date="2019-12" db="EMBL/GenBank/DDBJ databases">
        <title>Draft genome sequencing of Halomonas alimentaria DSM 15356.</title>
        <authorList>
            <person name="Pandiyan K."/>
            <person name="Kushwaha P."/>
            <person name="Gowdham M."/>
            <person name="Chakdar H."/>
            <person name="Singh A."/>
            <person name="Kumar M."/>
            <person name="Saxena A.K."/>
        </authorList>
    </citation>
    <scope>NUCLEOTIDE SEQUENCE [LARGE SCALE GENOMIC DNA]</scope>
    <source>
        <strain evidence="6 7">DSM 15356</strain>
    </source>
</reference>
<evidence type="ECO:0000313" key="6">
    <source>
        <dbReference type="EMBL" id="NAW34117.1"/>
    </source>
</evidence>
<protein>
    <submittedName>
        <fullName evidence="6">ABC transporter substrate-binding protein</fullName>
    </submittedName>
</protein>
<organism evidence="6 7">
    <name type="scientific">Halomonas alimentaria</name>
    <dbReference type="NCBI Taxonomy" id="147248"/>
    <lineage>
        <taxon>Bacteria</taxon>
        <taxon>Pseudomonadati</taxon>
        <taxon>Pseudomonadota</taxon>
        <taxon>Gammaproteobacteria</taxon>
        <taxon>Oceanospirillales</taxon>
        <taxon>Halomonadaceae</taxon>
        <taxon>Halomonas</taxon>
    </lineage>
</organism>
<comment type="caution">
    <text evidence="6">The sequence shown here is derived from an EMBL/GenBank/DDBJ whole genome shotgun (WGS) entry which is preliminary data.</text>
</comment>
<evidence type="ECO:0000256" key="4">
    <source>
        <dbReference type="SAM" id="MobiDB-lite"/>
    </source>
</evidence>
<keyword evidence="1" id="KW-0963">Cytoplasm</keyword>
<feature type="compositionally biased region" description="Polar residues" evidence="4">
    <location>
        <begin position="86"/>
        <end position="98"/>
    </location>
</feature>
<evidence type="ECO:0000313" key="7">
    <source>
        <dbReference type="Proteomes" id="UP000487929"/>
    </source>
</evidence>
<dbReference type="SMART" id="SM00945">
    <property type="entry name" value="ProQ"/>
    <property type="match status" value="1"/>
</dbReference>
<keyword evidence="3" id="KW-0143">Chaperone</keyword>
<dbReference type="AlphaFoldDB" id="A0A7X4W4B4"/>
<feature type="region of interest" description="Disordered" evidence="4">
    <location>
        <begin position="1"/>
        <end position="121"/>
    </location>
</feature>
<gene>
    <name evidence="6" type="ORF">GRB96_06775</name>
</gene>
<keyword evidence="2" id="KW-0694">RNA-binding</keyword>
<dbReference type="InterPro" id="IPR036442">
    <property type="entry name" value="ProQ/FinO_sf"/>
</dbReference>
<feature type="compositionally biased region" description="Basic and acidic residues" evidence="4">
    <location>
        <begin position="247"/>
        <end position="259"/>
    </location>
</feature>
<dbReference type="SUPFAM" id="SSF48657">
    <property type="entry name" value="FinO-like"/>
    <property type="match status" value="1"/>
</dbReference>
<feature type="compositionally biased region" description="Basic and acidic residues" evidence="4">
    <location>
        <begin position="275"/>
        <end position="290"/>
    </location>
</feature>
<feature type="compositionally biased region" description="Acidic residues" evidence="4">
    <location>
        <begin position="1"/>
        <end position="12"/>
    </location>
</feature>
<sequence>MEENRELDEQNSELEAHNRHLHERLAGGEPAEGGFRPGRRSQGLSALIGRRPAPAPASEASVGARFIGDKSAAAGPDAVAKGVSSPVETRSVGDQATSAGAEGSPESPSAHQDSLPIGEAPSPQALLDEWYKRYPAAFFKGHTRPLMVGIHEVLASREPWPEKLVRRALACYVNLPRYLKAVREDAERIDLDGQPAGKVDAQSADHAHRKLDRLQGEKRNAQGRKHPGRQNERHNHKERGKPAKAGSQDRAHGKPKDGAKGSPSSQGKGASAGPVRERAEPAPATMEEKLSALLAKHNGR</sequence>
<dbReference type="GO" id="GO:0034057">
    <property type="term" value="F:RNA strand-exchange activity"/>
    <property type="evidence" value="ECO:0007669"/>
    <property type="project" value="InterPro"/>
</dbReference>
<accession>A0A7X4W4B4</accession>
<dbReference type="GO" id="GO:0005829">
    <property type="term" value="C:cytosol"/>
    <property type="evidence" value="ECO:0007669"/>
    <property type="project" value="TreeGrafter"/>
</dbReference>
<dbReference type="Gene3D" id="1.10.1710.10">
    <property type="entry name" value="ProQ/FinO domain"/>
    <property type="match status" value="1"/>
</dbReference>
<feature type="compositionally biased region" description="Basic and acidic residues" evidence="4">
    <location>
        <begin position="14"/>
        <end position="26"/>
    </location>
</feature>